<dbReference type="PANTHER" id="PTHR47762:SF2">
    <property type="entry name" value="OS04G0640800 PROTEIN"/>
    <property type="match status" value="1"/>
</dbReference>
<dbReference type="Proteomes" id="UP001652623">
    <property type="component" value="Chromosome 7"/>
</dbReference>
<dbReference type="RefSeq" id="XP_060675084.1">
    <property type="nucleotide sequence ID" value="XM_060819101.1"/>
</dbReference>
<gene>
    <name evidence="3 4 5" type="primary">LOC125418220</name>
</gene>
<dbReference type="RefSeq" id="XP_060675086.1">
    <property type="nucleotide sequence ID" value="XM_060819103.1"/>
</dbReference>
<reference evidence="3 4" key="1">
    <citation type="submission" date="2025-05" db="UniProtKB">
        <authorList>
            <consortium name="RefSeq"/>
        </authorList>
    </citation>
    <scope>IDENTIFICATION</scope>
    <source>
        <tissue evidence="3 4">Seedling</tissue>
    </source>
</reference>
<sequence>MGKVLLGMPGPWADDYWEPSDHYTTKIGGLPDWPLHKEVLTPGLLECSTCKSKLSLISQVYAPISSKNVKIEERVIYVLGCVKPDCGSTPLSWRALRIQKPNNVEKSSSSSGGVVCPTAASVSLSKTSMWEDLDDESDEEMDLKELGKALNDAATLASCASAKKPCSNHSSFVSRVIDTEIPVLPCFYICMQEESSSKDVISICSKYSSLSIKENNDEVEDHIQEETWAKETYEYDKALTADRTYLKFKKKLDAFPEQCFRYLYGGKPLLATAEEGDPGRCKTCGGSRHFEMQLMPPLLYFLLEVADNVQRQYLESWSWMTLVVYTCSNSCSVPLKQDRSNNEDWIVAEEAVFIQYENSELGSVKLGYLS</sequence>
<dbReference type="PANTHER" id="PTHR47762">
    <property type="entry name" value="OSJNBB0079B02.4 PROTEIN"/>
    <property type="match status" value="1"/>
</dbReference>
<protein>
    <submittedName>
        <fullName evidence="3 4">Uncharacterized protein LOC125418220 isoform X2</fullName>
    </submittedName>
</protein>
<evidence type="ECO:0000313" key="4">
    <source>
        <dbReference type="RefSeq" id="XP_060675085.1"/>
    </source>
</evidence>
<keyword evidence="2" id="KW-1185">Reference proteome</keyword>
<accession>A0ABM4AEE2</accession>
<dbReference type="RefSeq" id="XP_060675085.1">
    <property type="nucleotide sequence ID" value="XM_060819102.1"/>
</dbReference>
<organism evidence="2 3">
    <name type="scientific">Ziziphus jujuba</name>
    <name type="common">Chinese jujube</name>
    <name type="synonym">Ziziphus sativa</name>
    <dbReference type="NCBI Taxonomy" id="326968"/>
    <lineage>
        <taxon>Eukaryota</taxon>
        <taxon>Viridiplantae</taxon>
        <taxon>Streptophyta</taxon>
        <taxon>Embryophyta</taxon>
        <taxon>Tracheophyta</taxon>
        <taxon>Spermatophyta</taxon>
        <taxon>Magnoliopsida</taxon>
        <taxon>eudicotyledons</taxon>
        <taxon>Gunneridae</taxon>
        <taxon>Pentapetalae</taxon>
        <taxon>rosids</taxon>
        <taxon>fabids</taxon>
        <taxon>Rosales</taxon>
        <taxon>Rhamnaceae</taxon>
        <taxon>Paliureae</taxon>
        <taxon>Ziziphus</taxon>
    </lineage>
</organism>
<dbReference type="Pfam" id="PF04194">
    <property type="entry name" value="PDCD2_C"/>
    <property type="match status" value="1"/>
</dbReference>
<feature type="domain" description="Programmed cell death protein 2 C-terminal" evidence="1">
    <location>
        <begin position="242"/>
        <end position="355"/>
    </location>
</feature>
<evidence type="ECO:0000259" key="1">
    <source>
        <dbReference type="Pfam" id="PF04194"/>
    </source>
</evidence>
<evidence type="ECO:0000313" key="2">
    <source>
        <dbReference type="Proteomes" id="UP001652623"/>
    </source>
</evidence>
<evidence type="ECO:0000313" key="5">
    <source>
        <dbReference type="RefSeq" id="XP_060675086.1"/>
    </source>
</evidence>
<proteinExistence type="predicted"/>
<dbReference type="InterPro" id="IPR007320">
    <property type="entry name" value="PDCD2_C"/>
</dbReference>
<dbReference type="GeneID" id="125418220"/>
<evidence type="ECO:0000313" key="3">
    <source>
        <dbReference type="RefSeq" id="XP_060675084.1"/>
    </source>
</evidence>
<name>A0ABM4AEE2_ZIZJJ</name>